<reference evidence="6" key="1">
    <citation type="submission" date="2016-09" db="EMBL/GenBank/DDBJ databases">
        <authorList>
            <person name="Gulvik C.A."/>
        </authorList>
    </citation>
    <scope>NUCLEOTIDE SEQUENCE [LARGE SCALE GENOMIC DNA]</scope>
    <source>
        <strain evidence="6">LMG 8895</strain>
    </source>
</reference>
<dbReference type="RefSeq" id="WP_069663379.1">
    <property type="nucleotide sequence ID" value="NZ_JBHUJJ010000001.1"/>
</dbReference>
<evidence type="ECO:0000313" key="5">
    <source>
        <dbReference type="EMBL" id="OEG16170.1"/>
    </source>
</evidence>
<evidence type="ECO:0000313" key="6">
    <source>
        <dbReference type="Proteomes" id="UP000095094"/>
    </source>
</evidence>
<evidence type="ECO:0000256" key="3">
    <source>
        <dbReference type="ARBA" id="ARBA00022801"/>
    </source>
</evidence>
<organism evidence="5 6">
    <name type="scientific">Enterococcus termitis</name>
    <dbReference type="NCBI Taxonomy" id="332950"/>
    <lineage>
        <taxon>Bacteria</taxon>
        <taxon>Bacillati</taxon>
        <taxon>Bacillota</taxon>
        <taxon>Bacilli</taxon>
        <taxon>Lactobacillales</taxon>
        <taxon>Enterococcaceae</taxon>
        <taxon>Enterococcus</taxon>
    </lineage>
</organism>
<keyword evidence="2 5" id="KW-0645">Protease</keyword>
<dbReference type="EMBL" id="MIJY01000013">
    <property type="protein sequence ID" value="OEG16170.1"/>
    <property type="molecule type" value="Genomic_DNA"/>
</dbReference>
<keyword evidence="6" id="KW-1185">Reference proteome</keyword>
<dbReference type="InterPro" id="IPR054613">
    <property type="entry name" value="Peptidase_S78_dom"/>
</dbReference>
<feature type="domain" description="Prohead serine protease" evidence="4">
    <location>
        <begin position="16"/>
        <end position="175"/>
    </location>
</feature>
<dbReference type="GO" id="GO:0008233">
    <property type="term" value="F:peptidase activity"/>
    <property type="evidence" value="ECO:0007669"/>
    <property type="project" value="UniProtKB-KW"/>
</dbReference>
<name>A0A1E5GV20_9ENTE</name>
<accession>A0A1E5GV20</accession>
<keyword evidence="3" id="KW-0378">Hydrolase</keyword>
<dbReference type="OrthoDB" id="64791at2"/>
<protein>
    <submittedName>
        <fullName evidence="5">Phage prohead protease</fullName>
    </submittedName>
</protein>
<dbReference type="GO" id="GO:0006508">
    <property type="term" value="P:proteolysis"/>
    <property type="evidence" value="ECO:0007669"/>
    <property type="project" value="UniProtKB-KW"/>
</dbReference>
<dbReference type="InterPro" id="IPR006433">
    <property type="entry name" value="Prohead_protease"/>
</dbReference>
<dbReference type="Proteomes" id="UP000095094">
    <property type="component" value="Unassembled WGS sequence"/>
</dbReference>
<evidence type="ECO:0000256" key="2">
    <source>
        <dbReference type="ARBA" id="ARBA00022670"/>
    </source>
</evidence>
<comment type="caution">
    <text evidence="5">The sequence shown here is derived from an EMBL/GenBank/DDBJ whole genome shotgun (WGS) entry which is preliminary data.</text>
</comment>
<gene>
    <name evidence="5" type="ORF">BCR25_18415</name>
</gene>
<dbReference type="Pfam" id="PF04586">
    <property type="entry name" value="Peptidase_S78"/>
    <property type="match status" value="1"/>
</dbReference>
<evidence type="ECO:0000259" key="4">
    <source>
        <dbReference type="Pfam" id="PF04586"/>
    </source>
</evidence>
<proteinExistence type="predicted"/>
<dbReference type="NCBIfam" id="TIGR01543">
    <property type="entry name" value="proheadase_HK97"/>
    <property type="match status" value="1"/>
</dbReference>
<evidence type="ECO:0000256" key="1">
    <source>
        <dbReference type="ARBA" id="ARBA00022612"/>
    </source>
</evidence>
<keyword evidence="1" id="KW-1188">Viral release from host cell</keyword>
<dbReference type="AlphaFoldDB" id="A0A1E5GV20"/>
<sequence>MTTRSKERQIRSVVSSLQTRDNEEAGEKKIAGYFVVFNSETELWPGAFEEILPEACQTIPDDVRALFDHDSSKVLGRTKAGTLTLKADSKGLFGEILINENDSDAVNLYERVKRGDIDQCSFGFRVLEEDTEWRDDGTVKWTIKEIELFEVSVVTFPAYEDTEVEARRKEVNGMNEKRRNERKQNIKERMKSWHLDNY</sequence>